<evidence type="ECO:0000313" key="2">
    <source>
        <dbReference type="EMBL" id="RYC72011.1"/>
    </source>
</evidence>
<dbReference type="EMBL" id="SBLB01000001">
    <property type="protein sequence ID" value="RYC72011.1"/>
    <property type="molecule type" value="Genomic_DNA"/>
</dbReference>
<organism evidence="2 3">
    <name type="scientific">Spirosoma sordidisoli</name>
    <dbReference type="NCBI Taxonomy" id="2502893"/>
    <lineage>
        <taxon>Bacteria</taxon>
        <taxon>Pseudomonadati</taxon>
        <taxon>Bacteroidota</taxon>
        <taxon>Cytophagia</taxon>
        <taxon>Cytophagales</taxon>
        <taxon>Cytophagaceae</taxon>
        <taxon>Spirosoma</taxon>
    </lineage>
</organism>
<dbReference type="RefSeq" id="WP_129601013.1">
    <property type="nucleotide sequence ID" value="NZ_SBLB01000001.1"/>
</dbReference>
<dbReference type="InterPro" id="IPR025510">
    <property type="entry name" value="DUF4397"/>
</dbReference>
<dbReference type="Proteomes" id="UP000290407">
    <property type="component" value="Unassembled WGS sequence"/>
</dbReference>
<accession>A0A4Q2UVG8</accession>
<keyword evidence="3" id="KW-1185">Reference proteome</keyword>
<name>A0A4Q2UVG8_9BACT</name>
<proteinExistence type="predicted"/>
<sequence>MKHSFIQFIVIGAAVLLGWSCEKNTLTLPVESVTGGARVKLIHAAPEAPGVDLLIGGKKFSGFTPAGASTTNPGTPVPIRYDNTFPERGANYTIVPAGASEVTITAPATTTAGSATVISTQNLTLDDNKYYSLIVAGNAARQEVVLVNDDFSGALDPSKFYVRFVNLIAGQNYDLALSSANAPALVANLPYKGVSPFVPVDVSNNASFVLRASGSVTPIGTSLSFTNTANGRVLTIYARGIAGRTGTVAPGINIYTNR</sequence>
<dbReference type="Pfam" id="PF14344">
    <property type="entry name" value="DUF4397"/>
    <property type="match status" value="1"/>
</dbReference>
<evidence type="ECO:0000313" key="3">
    <source>
        <dbReference type="Proteomes" id="UP000290407"/>
    </source>
</evidence>
<gene>
    <name evidence="2" type="ORF">EQG79_07780</name>
</gene>
<evidence type="ECO:0000259" key="1">
    <source>
        <dbReference type="Pfam" id="PF14344"/>
    </source>
</evidence>
<protein>
    <submittedName>
        <fullName evidence="2">DUF4397 domain-containing protein</fullName>
    </submittedName>
</protein>
<feature type="domain" description="DUF4397" evidence="1">
    <location>
        <begin position="37"/>
        <end position="168"/>
    </location>
</feature>
<dbReference type="AlphaFoldDB" id="A0A4Q2UVG8"/>
<comment type="caution">
    <text evidence="2">The sequence shown here is derived from an EMBL/GenBank/DDBJ whole genome shotgun (WGS) entry which is preliminary data.</text>
</comment>
<reference evidence="2 3" key="1">
    <citation type="submission" date="2019-01" db="EMBL/GenBank/DDBJ databases">
        <title>Spirosoma flava sp. nov., a propanil-degrading bacterium isolated from herbicide-contaminated soil.</title>
        <authorList>
            <person name="Zhang L."/>
            <person name="Jiang J.-D."/>
        </authorList>
    </citation>
    <scope>NUCLEOTIDE SEQUENCE [LARGE SCALE GENOMIC DNA]</scope>
    <source>
        <strain evidence="2 3">TY50</strain>
    </source>
</reference>